<dbReference type="STRING" id="479432.Sros_9198"/>
<proteinExistence type="predicted"/>
<reference evidence="1 2" key="1">
    <citation type="journal article" date="2010" name="Stand. Genomic Sci.">
        <title>Complete genome sequence of Streptosporangium roseum type strain (NI 9100).</title>
        <authorList>
            <person name="Nolan M."/>
            <person name="Sikorski J."/>
            <person name="Jando M."/>
            <person name="Lucas S."/>
            <person name="Lapidus A."/>
            <person name="Glavina Del Rio T."/>
            <person name="Chen F."/>
            <person name="Tice H."/>
            <person name="Pitluck S."/>
            <person name="Cheng J.F."/>
            <person name="Chertkov O."/>
            <person name="Sims D."/>
            <person name="Meincke L."/>
            <person name="Brettin T."/>
            <person name="Han C."/>
            <person name="Detter J.C."/>
            <person name="Bruce D."/>
            <person name="Goodwin L."/>
            <person name="Land M."/>
            <person name="Hauser L."/>
            <person name="Chang Y.J."/>
            <person name="Jeffries C.D."/>
            <person name="Ivanova N."/>
            <person name="Mavromatis K."/>
            <person name="Mikhailova N."/>
            <person name="Chen A."/>
            <person name="Palaniappan K."/>
            <person name="Chain P."/>
            <person name="Rohde M."/>
            <person name="Goker M."/>
            <person name="Bristow J."/>
            <person name="Eisen J.A."/>
            <person name="Markowitz V."/>
            <person name="Hugenholtz P."/>
            <person name="Kyrpides N.C."/>
            <person name="Klenk H.P."/>
        </authorList>
    </citation>
    <scope>NUCLEOTIDE SEQUENCE [LARGE SCALE GENOMIC DNA]</scope>
    <source>
        <strain evidence="2">ATCC 12428 / DSM 43021 / JCM 3005 / NI 9100</strain>
    </source>
</reference>
<name>D2BB53_STRRD</name>
<evidence type="ECO:0000313" key="1">
    <source>
        <dbReference type="EMBL" id="ACZ91817.1"/>
    </source>
</evidence>
<dbReference type="Proteomes" id="UP000002029">
    <property type="component" value="Chromosome"/>
</dbReference>
<gene>
    <name evidence="1" type="ordered locus">Sros_9198</name>
</gene>
<dbReference type="EMBL" id="CP001814">
    <property type="protein sequence ID" value="ACZ91817.1"/>
    <property type="molecule type" value="Genomic_DNA"/>
</dbReference>
<dbReference type="KEGG" id="sro:Sros_9198"/>
<protein>
    <submittedName>
        <fullName evidence="1">Uncharacterized protein</fullName>
    </submittedName>
</protein>
<dbReference type="AlphaFoldDB" id="D2BB53"/>
<organism evidence="1 2">
    <name type="scientific">Streptosporangium roseum (strain ATCC 12428 / DSM 43021 / JCM 3005 / KCTC 9067 / NCIMB 10171 / NRRL 2505 / NI 9100)</name>
    <dbReference type="NCBI Taxonomy" id="479432"/>
    <lineage>
        <taxon>Bacteria</taxon>
        <taxon>Bacillati</taxon>
        <taxon>Actinomycetota</taxon>
        <taxon>Actinomycetes</taxon>
        <taxon>Streptosporangiales</taxon>
        <taxon>Streptosporangiaceae</taxon>
        <taxon>Streptosporangium</taxon>
    </lineage>
</organism>
<accession>D2BB53</accession>
<sequence>MLIAARLKLMTARLKLMTARLKLMTARLKLMTALPAGLREQLTRTLGALARVYRRAARPHGPGRGR</sequence>
<dbReference type="HOGENOM" id="CLU_2829518_0_0_11"/>
<evidence type="ECO:0000313" key="2">
    <source>
        <dbReference type="Proteomes" id="UP000002029"/>
    </source>
</evidence>
<keyword evidence="2" id="KW-1185">Reference proteome</keyword>